<comment type="function">
    <text evidence="3">Component of the SWR1 complex which mediates the ATP-dependent exchange of histone H2A for the H2A variant HZT1 leading to transcriptional regulation of selected genes by chromatin remodeling. Involved in chromosome stability.</text>
</comment>
<feature type="domain" description="BCNT-C" evidence="5">
    <location>
        <begin position="204"/>
        <end position="281"/>
    </location>
</feature>
<evidence type="ECO:0000256" key="2">
    <source>
        <dbReference type="ARBA" id="ARBA00019138"/>
    </source>
</evidence>
<dbReference type="Pfam" id="PF07572">
    <property type="entry name" value="BCNT"/>
    <property type="match status" value="1"/>
</dbReference>
<evidence type="ECO:0000256" key="4">
    <source>
        <dbReference type="SAM" id="MobiDB-lite"/>
    </source>
</evidence>
<feature type="compositionally biased region" description="Basic and acidic residues" evidence="4">
    <location>
        <begin position="1"/>
        <end position="13"/>
    </location>
</feature>
<dbReference type="Proteomes" id="UP001498771">
    <property type="component" value="Unassembled WGS sequence"/>
</dbReference>
<dbReference type="PANTHER" id="PTHR48407">
    <property type="entry name" value="CRANIOFACIAL DEVELOPMENT PROTEIN 1"/>
    <property type="match status" value="1"/>
</dbReference>
<reference evidence="6 7" key="1">
    <citation type="submission" date="2024-03" db="EMBL/GenBank/DDBJ databases">
        <title>Genome-scale model development and genomic sequencing of the oleaginous clade Lipomyces.</title>
        <authorList>
            <consortium name="Lawrence Berkeley National Laboratory"/>
            <person name="Czajka J.J."/>
            <person name="Han Y."/>
            <person name="Kim J."/>
            <person name="Mondo S.J."/>
            <person name="Hofstad B.A."/>
            <person name="Robles A."/>
            <person name="Haridas S."/>
            <person name="Riley R."/>
            <person name="LaButti K."/>
            <person name="Pangilinan J."/>
            <person name="Andreopoulos W."/>
            <person name="Lipzen A."/>
            <person name="Yan J."/>
            <person name="Wang M."/>
            <person name="Ng V."/>
            <person name="Grigoriev I.V."/>
            <person name="Spatafora J.W."/>
            <person name="Magnuson J.K."/>
            <person name="Baker S.E."/>
            <person name="Pomraning K.R."/>
        </authorList>
    </citation>
    <scope>NUCLEOTIDE SEQUENCE [LARGE SCALE GENOMIC DNA]</scope>
    <source>
        <strain evidence="6 7">Phaff 52-87</strain>
    </source>
</reference>
<name>A0ABR1EYJ2_9ASCO</name>
<feature type="compositionally biased region" description="Low complexity" evidence="4">
    <location>
        <begin position="171"/>
        <end position="193"/>
    </location>
</feature>
<proteinExistence type="inferred from homology"/>
<gene>
    <name evidence="6" type="ORF">BZA70DRAFT_285744</name>
</gene>
<evidence type="ECO:0000313" key="7">
    <source>
        <dbReference type="Proteomes" id="UP001498771"/>
    </source>
</evidence>
<dbReference type="PROSITE" id="PS51279">
    <property type="entry name" value="BCNT_C"/>
    <property type="match status" value="1"/>
</dbReference>
<feature type="region of interest" description="Disordered" evidence="4">
    <location>
        <begin position="171"/>
        <end position="222"/>
    </location>
</feature>
<feature type="compositionally biased region" description="Basic residues" evidence="4">
    <location>
        <begin position="194"/>
        <end position="207"/>
    </location>
</feature>
<feature type="compositionally biased region" description="Acidic residues" evidence="4">
    <location>
        <begin position="47"/>
        <end position="59"/>
    </location>
</feature>
<protein>
    <recommendedName>
        <fullName evidence="2">SWR1-complex protein 5</fullName>
    </recommendedName>
</protein>
<evidence type="ECO:0000313" key="6">
    <source>
        <dbReference type="EMBL" id="KAK7202687.1"/>
    </source>
</evidence>
<comment type="caution">
    <text evidence="6">The sequence shown here is derived from an EMBL/GenBank/DDBJ whole genome shotgun (WGS) entry which is preliminary data.</text>
</comment>
<evidence type="ECO:0000256" key="3">
    <source>
        <dbReference type="ARBA" id="ARBA00025222"/>
    </source>
</evidence>
<keyword evidence="7" id="KW-1185">Reference proteome</keyword>
<dbReference type="InterPro" id="IPR027124">
    <property type="entry name" value="Swc5/CFDP1/2"/>
</dbReference>
<dbReference type="GeneID" id="90039297"/>
<dbReference type="RefSeq" id="XP_064765720.1">
    <property type="nucleotide sequence ID" value="XM_064913785.1"/>
</dbReference>
<dbReference type="PANTHER" id="PTHR48407:SF1">
    <property type="entry name" value="CRANIOFACIAL DEVELOPMENT PROTEIN 1"/>
    <property type="match status" value="1"/>
</dbReference>
<feature type="region of interest" description="Disordered" evidence="4">
    <location>
        <begin position="1"/>
        <end position="110"/>
    </location>
</feature>
<evidence type="ECO:0000256" key="1">
    <source>
        <dbReference type="ARBA" id="ARBA00010465"/>
    </source>
</evidence>
<accession>A0ABR1EYJ2</accession>
<dbReference type="InterPro" id="IPR011421">
    <property type="entry name" value="BCNT-C"/>
</dbReference>
<sequence>MADDEKKEKHTDENEVPDEEDYRESEDEDFDPNAAADDDDKLSSDDDGKDEELVDEGDEGVASRKRKKGHADGGSDNEEDGIRILTRSQRSAEDAAKKAAKKGKSTIDADALWAQMRASTPTAATAADEMITITETFEFAKEVTTRERQVPKNSAEGQAYLAKLAKEKEAAAASPAISSQTPSTASATTSATTKKPKLGGGPRKKKVSALDSLAAGGKPKKLNTLEKSKMDWQGFVDNEGITDDLRRHNQGGYLHKQDFLARVDEKRYTDLKEGQKALKKK</sequence>
<dbReference type="EMBL" id="JBBJBU010000016">
    <property type="protein sequence ID" value="KAK7202687.1"/>
    <property type="molecule type" value="Genomic_DNA"/>
</dbReference>
<feature type="compositionally biased region" description="Acidic residues" evidence="4">
    <location>
        <begin position="14"/>
        <end position="40"/>
    </location>
</feature>
<comment type="similarity">
    <text evidence="1">Belongs to the SWC5 family.</text>
</comment>
<organism evidence="6 7">
    <name type="scientific">Myxozyma melibiosi</name>
    <dbReference type="NCBI Taxonomy" id="54550"/>
    <lineage>
        <taxon>Eukaryota</taxon>
        <taxon>Fungi</taxon>
        <taxon>Dikarya</taxon>
        <taxon>Ascomycota</taxon>
        <taxon>Saccharomycotina</taxon>
        <taxon>Lipomycetes</taxon>
        <taxon>Lipomycetales</taxon>
        <taxon>Lipomycetaceae</taxon>
        <taxon>Myxozyma</taxon>
    </lineage>
</organism>
<evidence type="ECO:0000259" key="5">
    <source>
        <dbReference type="PROSITE" id="PS51279"/>
    </source>
</evidence>